<dbReference type="EMBL" id="LK996017">
    <property type="protein sequence ID" value="CDX04378.1"/>
    <property type="molecule type" value="Genomic_DNA"/>
</dbReference>
<accession>A0A098B676</accession>
<reference evidence="1" key="1">
    <citation type="submission" date="2014-07" db="EMBL/GenBank/DDBJ databases">
        <authorList>
            <person name="Hornung V.Bastian."/>
        </authorList>
    </citation>
    <scope>NUCLEOTIDE SEQUENCE</scope>
    <source>
        <strain evidence="1">PCE-S</strain>
    </source>
</reference>
<dbReference type="NCBIfam" id="NF033727">
    <property type="entry name" value="chaperon_ArsD"/>
    <property type="match status" value="1"/>
</dbReference>
<protein>
    <submittedName>
        <fullName evidence="1">Arsenical resistance operon trans-acting repressor ArsD</fullName>
    </submittedName>
    <submittedName>
        <fullName evidence="2">Transcriptional regulator</fullName>
    </submittedName>
</protein>
<dbReference type="Proteomes" id="UP000054623">
    <property type="component" value="Unassembled WGS sequence"/>
</dbReference>
<evidence type="ECO:0000313" key="1">
    <source>
        <dbReference type="EMBL" id="CDX04378.1"/>
    </source>
</evidence>
<gene>
    <name evidence="2" type="ORF">AT727_16130</name>
    <name evidence="1" type="ORF">DPCES_4492</name>
</gene>
<dbReference type="Gene3D" id="3.40.30.10">
    <property type="entry name" value="Glutaredoxin"/>
    <property type="match status" value="1"/>
</dbReference>
<dbReference type="InterPro" id="IPR010712">
    <property type="entry name" value="Arsenical-R_ArsD"/>
</dbReference>
<dbReference type="GO" id="GO:0045892">
    <property type="term" value="P:negative regulation of DNA-templated transcription"/>
    <property type="evidence" value="ECO:0007669"/>
    <property type="project" value="InterPro"/>
</dbReference>
<dbReference type="PATRIC" id="fig|49338.4.peg.4830"/>
<dbReference type="GO" id="GO:0003677">
    <property type="term" value="F:DNA binding"/>
    <property type="evidence" value="ECO:0007669"/>
    <property type="project" value="InterPro"/>
</dbReference>
<dbReference type="RefSeq" id="WP_011461626.1">
    <property type="nucleotide sequence ID" value="NZ_LK996017.1"/>
</dbReference>
<reference evidence="2 3" key="2">
    <citation type="submission" date="2015-12" db="EMBL/GenBank/DDBJ databases">
        <title>Draft Genome Sequence of Desulfitobacterium hafniense Strain DH, a Sulfate-reducing Bacterium Isolated from Paddy Soils.</title>
        <authorList>
            <person name="Bao P."/>
            <person name="Zhang X."/>
            <person name="Li G."/>
        </authorList>
    </citation>
    <scope>NUCLEOTIDE SEQUENCE [LARGE SCALE GENOMIC DNA]</scope>
    <source>
        <strain evidence="2 3">DH</strain>
    </source>
</reference>
<proteinExistence type="predicted"/>
<name>A0A098B676_DESHA</name>
<dbReference type="GO" id="GO:0046685">
    <property type="term" value="P:response to arsenic-containing substance"/>
    <property type="evidence" value="ECO:0007669"/>
    <property type="project" value="InterPro"/>
</dbReference>
<dbReference type="AlphaFoldDB" id="A0A098B676"/>
<dbReference type="OrthoDB" id="9801358at2"/>
<dbReference type="Pfam" id="PF06953">
    <property type="entry name" value="ArsD"/>
    <property type="match status" value="1"/>
</dbReference>
<evidence type="ECO:0000313" key="3">
    <source>
        <dbReference type="Proteomes" id="UP000054623"/>
    </source>
</evidence>
<sequence>MKKMQIFEPAMCCPTGICGVGVDPELLRISAVLNTLKNNGFEVDRFNLTSAPMEFIKNKVINDLLTSKGVEALPAALLDGEIIITGRYPSNEEFSQHLNIPVSQLSEPKKLLNTLPKNPGCGCSDGNCC</sequence>
<evidence type="ECO:0000313" key="2">
    <source>
        <dbReference type="EMBL" id="KTE92993.1"/>
    </source>
</evidence>
<organism evidence="1">
    <name type="scientific">Desulfitobacterium hafniense</name>
    <name type="common">Desulfitobacterium frappieri</name>
    <dbReference type="NCBI Taxonomy" id="49338"/>
    <lineage>
        <taxon>Bacteria</taxon>
        <taxon>Bacillati</taxon>
        <taxon>Bacillota</taxon>
        <taxon>Clostridia</taxon>
        <taxon>Eubacteriales</taxon>
        <taxon>Desulfitobacteriaceae</taxon>
        <taxon>Desulfitobacterium</taxon>
    </lineage>
</organism>
<dbReference type="EMBL" id="LOCK01000009">
    <property type="protein sequence ID" value="KTE92993.1"/>
    <property type="molecule type" value="Genomic_DNA"/>
</dbReference>